<dbReference type="OrthoDB" id="9924935at2"/>
<reference evidence="2 3" key="1">
    <citation type="submission" date="2018-09" db="EMBL/GenBank/DDBJ databases">
        <title>Bacillus saliacetes sp. nov., isolated from Thai shrimp paste (Ka-pi).</title>
        <authorList>
            <person name="Daroonpunt R."/>
            <person name="Tanasupawat S."/>
            <person name="Yiamsombut S."/>
        </authorList>
    </citation>
    <scope>NUCLEOTIDE SEQUENCE [LARGE SCALE GENOMIC DNA]</scope>
    <source>
        <strain evidence="2 3">SKP7-4</strain>
    </source>
</reference>
<evidence type="ECO:0000256" key="1">
    <source>
        <dbReference type="SAM" id="Phobius"/>
    </source>
</evidence>
<gene>
    <name evidence="2" type="ORF">D3H55_01945</name>
</gene>
<dbReference type="RefSeq" id="WP_119545225.1">
    <property type="nucleotide sequence ID" value="NZ_QXIR01000002.1"/>
</dbReference>
<protein>
    <submittedName>
        <fullName evidence="2">Uncharacterized protein</fullName>
    </submittedName>
</protein>
<keyword evidence="1" id="KW-1133">Transmembrane helix</keyword>
<dbReference type="Proteomes" id="UP000265801">
    <property type="component" value="Unassembled WGS sequence"/>
</dbReference>
<comment type="caution">
    <text evidence="2">The sequence shown here is derived from an EMBL/GenBank/DDBJ whole genome shotgun (WGS) entry which is preliminary data.</text>
</comment>
<feature type="transmembrane region" description="Helical" evidence="1">
    <location>
        <begin position="9"/>
        <end position="26"/>
    </location>
</feature>
<dbReference type="AlphaFoldDB" id="A0A3A1R773"/>
<evidence type="ECO:0000313" key="3">
    <source>
        <dbReference type="Proteomes" id="UP000265801"/>
    </source>
</evidence>
<name>A0A3A1R773_9BACI</name>
<dbReference type="EMBL" id="QXIR01000002">
    <property type="protein sequence ID" value="RIW38327.1"/>
    <property type="molecule type" value="Genomic_DNA"/>
</dbReference>
<accession>A0A3A1R773</accession>
<sequence length="73" mass="8046">MTTAQKRTVLLLMLVSTLIGVVIRLFDVSLSTQEIVSFHSLDILILLIIMTLSGTGLLLVNKNPGRIKKARVK</sequence>
<evidence type="ECO:0000313" key="2">
    <source>
        <dbReference type="EMBL" id="RIW38327.1"/>
    </source>
</evidence>
<keyword evidence="1" id="KW-0812">Transmembrane</keyword>
<keyword evidence="1" id="KW-0472">Membrane</keyword>
<feature type="transmembrane region" description="Helical" evidence="1">
    <location>
        <begin position="38"/>
        <end position="60"/>
    </location>
</feature>
<keyword evidence="3" id="KW-1185">Reference proteome</keyword>
<organism evidence="2 3">
    <name type="scientific">Bacillus salacetis</name>
    <dbReference type="NCBI Taxonomy" id="2315464"/>
    <lineage>
        <taxon>Bacteria</taxon>
        <taxon>Bacillati</taxon>
        <taxon>Bacillota</taxon>
        <taxon>Bacilli</taxon>
        <taxon>Bacillales</taxon>
        <taxon>Bacillaceae</taxon>
        <taxon>Bacillus</taxon>
    </lineage>
</organism>
<proteinExistence type="predicted"/>